<evidence type="ECO:0000313" key="2">
    <source>
        <dbReference type="WBParaSite" id="nRc.2.0.1.t44228-RA"/>
    </source>
</evidence>
<name>A0A915KZ55_ROMCU</name>
<organism evidence="1 2">
    <name type="scientific">Romanomermis culicivorax</name>
    <name type="common">Nematode worm</name>
    <dbReference type="NCBI Taxonomy" id="13658"/>
    <lineage>
        <taxon>Eukaryota</taxon>
        <taxon>Metazoa</taxon>
        <taxon>Ecdysozoa</taxon>
        <taxon>Nematoda</taxon>
        <taxon>Enoplea</taxon>
        <taxon>Dorylaimia</taxon>
        <taxon>Mermithida</taxon>
        <taxon>Mermithoidea</taxon>
        <taxon>Mermithidae</taxon>
        <taxon>Romanomermis</taxon>
    </lineage>
</organism>
<reference evidence="2" key="1">
    <citation type="submission" date="2022-11" db="UniProtKB">
        <authorList>
            <consortium name="WormBaseParasite"/>
        </authorList>
    </citation>
    <scope>IDENTIFICATION</scope>
</reference>
<dbReference type="AlphaFoldDB" id="A0A915KZ55"/>
<dbReference type="Proteomes" id="UP000887565">
    <property type="component" value="Unplaced"/>
</dbReference>
<keyword evidence="1" id="KW-1185">Reference proteome</keyword>
<protein>
    <submittedName>
        <fullName evidence="2">Transposase</fullName>
    </submittedName>
</protein>
<sequence>MANNSRGKRRLSEDLQTCSSNNYEQFKINLLSDLSKIQDKLDNKHLNEQSKMIIRNVYRYFQCEKEVGSTLIDHERAKDRCIEATGKRLFKKRHRKIDISPSDSEAIRRIMHRFYRENQPVNLKQINEEVKKWTDLRVCSSTLWHIFGQIGFRYQNRISRLHVYEKPEIMQKRDNYIREITKFRGENRKIYYQDETWINAGYVAKKGWIDTNIEKDLRDIIHPSSSLTLGYKDPSGSSSNFDILEC</sequence>
<proteinExistence type="predicted"/>
<evidence type="ECO:0000313" key="1">
    <source>
        <dbReference type="Proteomes" id="UP000887565"/>
    </source>
</evidence>
<dbReference type="PANTHER" id="PTHR33939:SF1">
    <property type="entry name" value="DUF4371 DOMAIN-CONTAINING PROTEIN"/>
    <property type="match status" value="1"/>
</dbReference>
<dbReference type="WBParaSite" id="nRc.2.0.1.t44228-RA">
    <property type="protein sequence ID" value="nRc.2.0.1.t44228-RA"/>
    <property type="gene ID" value="nRc.2.0.1.g44228"/>
</dbReference>
<accession>A0A915KZ55</accession>
<dbReference type="PANTHER" id="PTHR33939">
    <property type="entry name" value="PROTEIN CBG22215"/>
    <property type="match status" value="1"/>
</dbReference>